<protein>
    <submittedName>
        <fullName evidence="2">Uncharacterized protein</fullName>
    </submittedName>
</protein>
<evidence type="ECO:0000256" key="1">
    <source>
        <dbReference type="SAM" id="MobiDB-lite"/>
    </source>
</evidence>
<accession>A0A7S1SIN3</accession>
<feature type="compositionally biased region" description="Basic and acidic residues" evidence="1">
    <location>
        <begin position="69"/>
        <end position="87"/>
    </location>
</feature>
<feature type="region of interest" description="Disordered" evidence="1">
    <location>
        <begin position="61"/>
        <end position="109"/>
    </location>
</feature>
<dbReference type="EMBL" id="HBGG01004418">
    <property type="protein sequence ID" value="CAD9199823.1"/>
    <property type="molecule type" value="Transcribed_RNA"/>
</dbReference>
<proteinExistence type="predicted"/>
<dbReference type="AlphaFoldDB" id="A0A7S1SIN3"/>
<gene>
    <name evidence="2" type="ORF">TCHU04912_LOCUS2056</name>
</gene>
<sequence length="109" mass="12020">MCRQAGEVRGWPVRVSSRLGQVHVTLERALKTPRPQHLLGRVLGQLHALEQPQVQLAAADDLEGLEEDVPGRTEERHGERNEPKEQEPQEGDNAVAQAVSVGARHLVSL</sequence>
<reference evidence="2" key="1">
    <citation type="submission" date="2021-01" db="EMBL/GenBank/DDBJ databases">
        <authorList>
            <person name="Corre E."/>
            <person name="Pelletier E."/>
            <person name="Niang G."/>
            <person name="Scheremetjew M."/>
            <person name="Finn R."/>
            <person name="Kale V."/>
            <person name="Holt S."/>
            <person name="Cochrane G."/>
            <person name="Meng A."/>
            <person name="Brown T."/>
            <person name="Cohen L."/>
        </authorList>
    </citation>
    <scope>NUCLEOTIDE SEQUENCE</scope>
    <source>
        <strain evidence="2">PLY429</strain>
    </source>
</reference>
<evidence type="ECO:0000313" key="2">
    <source>
        <dbReference type="EMBL" id="CAD9199823.1"/>
    </source>
</evidence>
<name>A0A7S1SIN3_9CHLO</name>
<organism evidence="2">
    <name type="scientific">Tetraselmis chuii</name>
    <dbReference type="NCBI Taxonomy" id="63592"/>
    <lineage>
        <taxon>Eukaryota</taxon>
        <taxon>Viridiplantae</taxon>
        <taxon>Chlorophyta</taxon>
        <taxon>core chlorophytes</taxon>
        <taxon>Chlorodendrophyceae</taxon>
        <taxon>Chlorodendrales</taxon>
        <taxon>Chlorodendraceae</taxon>
        <taxon>Tetraselmis</taxon>
    </lineage>
</organism>